<keyword evidence="2" id="KW-1185">Reference proteome</keyword>
<gene>
    <name evidence="1" type="ORF">PBRASI_LOCUS3016</name>
</gene>
<proteinExistence type="predicted"/>
<evidence type="ECO:0000313" key="2">
    <source>
        <dbReference type="Proteomes" id="UP000789739"/>
    </source>
</evidence>
<comment type="caution">
    <text evidence="1">The sequence shown here is derived from an EMBL/GenBank/DDBJ whole genome shotgun (WGS) entry which is preliminary data.</text>
</comment>
<protein>
    <submittedName>
        <fullName evidence="1">6166_t:CDS:1</fullName>
    </submittedName>
</protein>
<sequence>EFFVDDASDTASVAAGRKGLIVATLAKKLYDLFGMQVPKDFHAKDHPRGRQKRLLLCYHLGDGYFGGMTFKINIFLLQKAVR</sequence>
<evidence type="ECO:0000313" key="1">
    <source>
        <dbReference type="EMBL" id="CAG8509106.1"/>
    </source>
</evidence>
<organism evidence="1 2">
    <name type="scientific">Paraglomus brasilianum</name>
    <dbReference type="NCBI Taxonomy" id="144538"/>
    <lineage>
        <taxon>Eukaryota</taxon>
        <taxon>Fungi</taxon>
        <taxon>Fungi incertae sedis</taxon>
        <taxon>Mucoromycota</taxon>
        <taxon>Glomeromycotina</taxon>
        <taxon>Glomeromycetes</taxon>
        <taxon>Paraglomerales</taxon>
        <taxon>Paraglomeraceae</taxon>
        <taxon>Paraglomus</taxon>
    </lineage>
</organism>
<dbReference type="Proteomes" id="UP000789739">
    <property type="component" value="Unassembled WGS sequence"/>
</dbReference>
<name>A0A9N8ZWJ0_9GLOM</name>
<dbReference type="EMBL" id="CAJVPI010000257">
    <property type="protein sequence ID" value="CAG8509106.1"/>
    <property type="molecule type" value="Genomic_DNA"/>
</dbReference>
<dbReference type="AlphaFoldDB" id="A0A9N8ZWJ0"/>
<feature type="non-terminal residue" evidence="1">
    <location>
        <position position="82"/>
    </location>
</feature>
<reference evidence="1" key="1">
    <citation type="submission" date="2021-06" db="EMBL/GenBank/DDBJ databases">
        <authorList>
            <person name="Kallberg Y."/>
            <person name="Tangrot J."/>
            <person name="Rosling A."/>
        </authorList>
    </citation>
    <scope>NUCLEOTIDE SEQUENCE</scope>
    <source>
        <strain evidence="1">BR232B</strain>
    </source>
</reference>
<accession>A0A9N8ZWJ0</accession>